<comment type="caution">
    <text evidence="1">The sequence shown here is derived from an EMBL/GenBank/DDBJ whole genome shotgun (WGS) entry which is preliminary data.</text>
</comment>
<dbReference type="EMBL" id="JABMCC010000089">
    <property type="protein sequence ID" value="NUU52977.1"/>
    <property type="molecule type" value="Genomic_DNA"/>
</dbReference>
<evidence type="ECO:0000313" key="1">
    <source>
        <dbReference type="EMBL" id="NUU52977.1"/>
    </source>
</evidence>
<dbReference type="RefSeq" id="WP_175380788.1">
    <property type="nucleotide sequence ID" value="NZ_CBCRYD010000020.1"/>
</dbReference>
<dbReference type="Proteomes" id="UP000577724">
    <property type="component" value="Unassembled WGS sequence"/>
</dbReference>
<name>A0ABX2MIN7_9BACL</name>
<accession>A0ABX2MIN7</accession>
<evidence type="ECO:0000313" key="2">
    <source>
        <dbReference type="Proteomes" id="UP000577724"/>
    </source>
</evidence>
<organism evidence="1 2">
    <name type="scientific">Paenibacillus taichungensis</name>
    <dbReference type="NCBI Taxonomy" id="484184"/>
    <lineage>
        <taxon>Bacteria</taxon>
        <taxon>Bacillati</taxon>
        <taxon>Bacillota</taxon>
        <taxon>Bacilli</taxon>
        <taxon>Bacillales</taxon>
        <taxon>Paenibacillaceae</taxon>
        <taxon>Paenibacillus</taxon>
    </lineage>
</organism>
<protein>
    <submittedName>
        <fullName evidence="1">Uncharacterized protein</fullName>
    </submittedName>
</protein>
<proteinExistence type="predicted"/>
<reference evidence="1 2" key="1">
    <citation type="submission" date="2020-05" db="EMBL/GenBank/DDBJ databases">
        <title>Genome Sequencing of Type Strains.</title>
        <authorList>
            <person name="Lemaire J.F."/>
            <person name="Inderbitzin P."/>
            <person name="Gregorio O.A."/>
            <person name="Collins S.B."/>
            <person name="Wespe N."/>
            <person name="Knight-Connoni V."/>
        </authorList>
    </citation>
    <scope>NUCLEOTIDE SEQUENCE [LARGE SCALE GENOMIC DNA]</scope>
    <source>
        <strain evidence="1 2">DSM 19942</strain>
    </source>
</reference>
<gene>
    <name evidence="1" type="ORF">HP548_02560</name>
</gene>
<sequence length="352" mass="41149">MDNNLKADFVSSITDNEYDELLVQFEDCDWSWMEMERPRYRNVREKLGLILELIQDSDQVIRDQMPPRTKYEMNGGIKIAIRRGARLQEVDVYNLYFRFRSHLPGDGLALMYKSPRTNKEIIILLPDRTEIRIEKERILYKEEARNLVFKGLMDPDTQSELLENLSLLNLHERCAQSLQHEYGHVLNVRAFEALNISPGDEQNIYKWFLESGYLHNVDKRYPDFGSLRALDKLHVLKESLVEDYRISLNINAERGKFILPNKYSFSGDFQKPLLLKEGVDLMKRMLNKQLQVTARRPASSSDYDTIKAYRSVVSRREKLNWSAGNPSITDEIINRDLDELKHLASSQVASTK</sequence>
<dbReference type="GeneID" id="97129570"/>
<keyword evidence="2" id="KW-1185">Reference proteome</keyword>